<keyword evidence="3" id="KW-1185">Reference proteome</keyword>
<feature type="compositionally biased region" description="Low complexity" evidence="1">
    <location>
        <begin position="136"/>
        <end position="147"/>
    </location>
</feature>
<gene>
    <name evidence="2" type="ORF">DGAL_LOCUS5952</name>
</gene>
<comment type="caution">
    <text evidence="2">The sequence shown here is derived from an EMBL/GenBank/DDBJ whole genome shotgun (WGS) entry which is preliminary data.</text>
</comment>
<name>A0A8J2WGB4_9CRUS</name>
<accession>A0A8J2WGB4</accession>
<feature type="region of interest" description="Disordered" evidence="1">
    <location>
        <begin position="125"/>
        <end position="164"/>
    </location>
</feature>
<organism evidence="2 3">
    <name type="scientific">Daphnia galeata</name>
    <dbReference type="NCBI Taxonomy" id="27404"/>
    <lineage>
        <taxon>Eukaryota</taxon>
        <taxon>Metazoa</taxon>
        <taxon>Ecdysozoa</taxon>
        <taxon>Arthropoda</taxon>
        <taxon>Crustacea</taxon>
        <taxon>Branchiopoda</taxon>
        <taxon>Diplostraca</taxon>
        <taxon>Cladocera</taxon>
        <taxon>Anomopoda</taxon>
        <taxon>Daphniidae</taxon>
        <taxon>Daphnia</taxon>
    </lineage>
</organism>
<dbReference type="AlphaFoldDB" id="A0A8J2WGB4"/>
<evidence type="ECO:0000313" key="3">
    <source>
        <dbReference type="Proteomes" id="UP000789390"/>
    </source>
</evidence>
<feature type="region of interest" description="Disordered" evidence="1">
    <location>
        <begin position="274"/>
        <end position="297"/>
    </location>
</feature>
<feature type="compositionally biased region" description="Basic residues" evidence="1">
    <location>
        <begin position="274"/>
        <end position="288"/>
    </location>
</feature>
<dbReference type="PANTHER" id="PTHR33194">
    <property type="entry name" value="ZINC KNUCKLE DOMAINCONTAINING PROTEIN"/>
    <property type="match status" value="1"/>
</dbReference>
<feature type="compositionally biased region" description="Basic and acidic residues" evidence="1">
    <location>
        <begin position="36"/>
        <end position="47"/>
    </location>
</feature>
<reference evidence="2" key="1">
    <citation type="submission" date="2021-11" db="EMBL/GenBank/DDBJ databases">
        <authorList>
            <person name="Schell T."/>
        </authorList>
    </citation>
    <scope>NUCLEOTIDE SEQUENCE</scope>
    <source>
        <strain evidence="2">M5</strain>
    </source>
</reference>
<dbReference type="PANTHER" id="PTHR33194:SF4">
    <property type="entry name" value="CCHC-TYPE DOMAIN-CONTAINING PROTEIN"/>
    <property type="match status" value="1"/>
</dbReference>
<dbReference type="EMBL" id="CAKKLH010000112">
    <property type="protein sequence ID" value="CAH0103378.1"/>
    <property type="molecule type" value="Genomic_DNA"/>
</dbReference>
<sequence>MSNQTQRCSKRVRGLAASPAVVLLDRRQRTGIGGEGRPEELESEQRRKQSFSGENEVTGSGAEAGRSTSQEETNPAGHGEEAVTDTHQKHEERARAILVPRERWARFEIAALGTERAWSAIVQRTGGSNQPAPPVTQQSDQGSTSSQAGNRPTVQPVGGGNQPVLQNRAVGMAMIKFKVPPTFSGKQGEDAADWLELYESTAEYNRWGETEKRANFGMHLDGPARKWFQCLNPPALWEDTAAVPGVGGARGAAAIDGLRTVFLKEFLKQRHARHNEARLRKKRQGRRRGSWDISSMD</sequence>
<dbReference type="Proteomes" id="UP000789390">
    <property type="component" value="Unassembled WGS sequence"/>
</dbReference>
<evidence type="ECO:0000313" key="2">
    <source>
        <dbReference type="EMBL" id="CAH0103378.1"/>
    </source>
</evidence>
<evidence type="ECO:0000256" key="1">
    <source>
        <dbReference type="SAM" id="MobiDB-lite"/>
    </source>
</evidence>
<evidence type="ECO:0008006" key="4">
    <source>
        <dbReference type="Google" id="ProtNLM"/>
    </source>
</evidence>
<feature type="region of interest" description="Disordered" evidence="1">
    <location>
        <begin position="1"/>
        <end position="91"/>
    </location>
</feature>
<feature type="compositionally biased region" description="Basic and acidic residues" evidence="1">
    <location>
        <begin position="78"/>
        <end position="91"/>
    </location>
</feature>
<protein>
    <recommendedName>
        <fullName evidence="4">Retrotransposon gag domain-containing protein</fullName>
    </recommendedName>
</protein>
<proteinExistence type="predicted"/>